<comment type="caution">
    <text evidence="5">The sequence shown here is derived from an EMBL/GenBank/DDBJ whole genome shotgun (WGS) entry which is preliminary data.</text>
</comment>
<dbReference type="CDD" id="cd00200">
    <property type="entry name" value="WD40"/>
    <property type="match status" value="1"/>
</dbReference>
<dbReference type="Pfam" id="PF00400">
    <property type="entry name" value="WD40"/>
    <property type="match status" value="7"/>
</dbReference>
<dbReference type="PROSITE" id="PS00678">
    <property type="entry name" value="WD_REPEATS_1"/>
    <property type="match status" value="3"/>
</dbReference>
<feature type="repeat" description="WD" evidence="3">
    <location>
        <begin position="157"/>
        <end position="196"/>
    </location>
</feature>
<name>A0AAD5SL96_9FUNG</name>
<feature type="repeat" description="WD" evidence="3">
    <location>
        <begin position="115"/>
        <end position="156"/>
    </location>
</feature>
<keyword evidence="2" id="KW-0677">Repeat</keyword>
<accession>A0AAD5SL96</accession>
<feature type="compositionally biased region" description="Basic and acidic residues" evidence="4">
    <location>
        <begin position="27"/>
        <end position="37"/>
    </location>
</feature>
<dbReference type="EMBL" id="JADGJD010000049">
    <property type="protein sequence ID" value="KAJ3056034.1"/>
    <property type="molecule type" value="Genomic_DNA"/>
</dbReference>
<dbReference type="InterPro" id="IPR011047">
    <property type="entry name" value="Quinoprotein_ADH-like_sf"/>
</dbReference>
<organism evidence="5 6">
    <name type="scientific">Rhizophlyctis rosea</name>
    <dbReference type="NCBI Taxonomy" id="64517"/>
    <lineage>
        <taxon>Eukaryota</taxon>
        <taxon>Fungi</taxon>
        <taxon>Fungi incertae sedis</taxon>
        <taxon>Chytridiomycota</taxon>
        <taxon>Chytridiomycota incertae sedis</taxon>
        <taxon>Chytridiomycetes</taxon>
        <taxon>Rhizophlyctidales</taxon>
        <taxon>Rhizophlyctidaceae</taxon>
        <taxon>Rhizophlyctis</taxon>
    </lineage>
</organism>
<evidence type="ECO:0000256" key="4">
    <source>
        <dbReference type="SAM" id="MobiDB-lite"/>
    </source>
</evidence>
<feature type="repeat" description="WD" evidence="3">
    <location>
        <begin position="197"/>
        <end position="236"/>
    </location>
</feature>
<feature type="repeat" description="WD" evidence="3">
    <location>
        <begin position="315"/>
        <end position="328"/>
    </location>
</feature>
<evidence type="ECO:0000313" key="5">
    <source>
        <dbReference type="EMBL" id="KAJ3056034.1"/>
    </source>
</evidence>
<feature type="repeat" description="WD" evidence="3">
    <location>
        <begin position="236"/>
        <end position="276"/>
    </location>
</feature>
<evidence type="ECO:0000313" key="6">
    <source>
        <dbReference type="Proteomes" id="UP001212841"/>
    </source>
</evidence>
<sequence>MQKRKGGSGSDGKGRKSSTGSSDGDGEDHRAKKIKIDGAECTTSPTDIVPGMHLLVISPQKLDSNMLVAAGCDGLPAAPLPPSEPLRRRPWKEIYAERLVVERNWRRGNPKDSTLEGHTDSIMCLQYDECRSILMTGSFDSTVRVWDMESRECVRELKGHTRCVRALQFDDSKLITGSMDRTLKIWETKAFKCVRTLEGHNEGVISLHFSGMLLASGSIDGSIRVWNLSKGACFALTGHRDWVNKVQIINGTQLISCSDDTTIKLWDLSTKQLLRTLTGHAGQVQCFQTQIPHHLPALPIKLPEGTPIPLPVTKIVSGSLDNTVKVWDQSGDCVKTLFGHMEGVWCVAFDSLRIVSGSNEGKLNVWDMESGGLMYTLAGHTGSVNCCQMTDTKILTGGEDGKVRIYDFLPKPVAQISAA</sequence>
<keyword evidence="1 3" id="KW-0853">WD repeat</keyword>
<dbReference type="InterPro" id="IPR044715">
    <property type="entry name" value="WDR86-like"/>
</dbReference>
<dbReference type="PROSITE" id="PS50294">
    <property type="entry name" value="WD_REPEATS_REGION"/>
    <property type="match status" value="5"/>
</dbReference>
<evidence type="ECO:0000256" key="2">
    <source>
        <dbReference type="ARBA" id="ARBA00022737"/>
    </source>
</evidence>
<gene>
    <name evidence="5" type="ORF">HK097_008374</name>
</gene>
<dbReference type="InterPro" id="IPR015943">
    <property type="entry name" value="WD40/YVTN_repeat-like_dom_sf"/>
</dbReference>
<dbReference type="Proteomes" id="UP001212841">
    <property type="component" value="Unassembled WGS sequence"/>
</dbReference>
<dbReference type="PANTHER" id="PTHR44489:SF11">
    <property type="entry name" value="WD REPEAT DOMAIN 86"/>
    <property type="match status" value="1"/>
</dbReference>
<evidence type="ECO:0000256" key="1">
    <source>
        <dbReference type="ARBA" id="ARBA00022574"/>
    </source>
</evidence>
<reference evidence="5" key="1">
    <citation type="submission" date="2020-05" db="EMBL/GenBank/DDBJ databases">
        <title>Phylogenomic resolution of chytrid fungi.</title>
        <authorList>
            <person name="Stajich J.E."/>
            <person name="Amses K."/>
            <person name="Simmons R."/>
            <person name="Seto K."/>
            <person name="Myers J."/>
            <person name="Bonds A."/>
            <person name="Quandt C.A."/>
            <person name="Barry K."/>
            <person name="Liu P."/>
            <person name="Grigoriev I."/>
            <person name="Longcore J.E."/>
            <person name="James T.Y."/>
        </authorList>
    </citation>
    <scope>NUCLEOTIDE SEQUENCE</scope>
    <source>
        <strain evidence="5">JEL0318</strain>
    </source>
</reference>
<dbReference type="PRINTS" id="PR00320">
    <property type="entry name" value="GPROTEINBRPT"/>
</dbReference>
<dbReference type="PROSITE" id="PS50082">
    <property type="entry name" value="WD_REPEATS_2"/>
    <property type="match status" value="7"/>
</dbReference>
<feature type="repeat" description="WD" evidence="3">
    <location>
        <begin position="337"/>
        <end position="376"/>
    </location>
</feature>
<feature type="region of interest" description="Disordered" evidence="4">
    <location>
        <begin position="1"/>
        <end position="37"/>
    </location>
</feature>
<dbReference type="InterPro" id="IPR001680">
    <property type="entry name" value="WD40_rpt"/>
</dbReference>
<evidence type="ECO:0000256" key="3">
    <source>
        <dbReference type="PROSITE-ProRule" id="PRU00221"/>
    </source>
</evidence>
<dbReference type="InterPro" id="IPR019775">
    <property type="entry name" value="WD40_repeat_CS"/>
</dbReference>
<dbReference type="SMART" id="SM00320">
    <property type="entry name" value="WD40"/>
    <property type="match status" value="7"/>
</dbReference>
<dbReference type="PANTHER" id="PTHR44489">
    <property type="match status" value="1"/>
</dbReference>
<feature type="repeat" description="WD" evidence="3">
    <location>
        <begin position="377"/>
        <end position="407"/>
    </location>
</feature>
<proteinExistence type="predicted"/>
<keyword evidence="6" id="KW-1185">Reference proteome</keyword>
<dbReference type="Gene3D" id="2.130.10.10">
    <property type="entry name" value="YVTN repeat-like/Quinoprotein amine dehydrogenase"/>
    <property type="match status" value="2"/>
</dbReference>
<dbReference type="SUPFAM" id="SSF50998">
    <property type="entry name" value="Quinoprotein alcohol dehydrogenase-like"/>
    <property type="match status" value="1"/>
</dbReference>
<protein>
    <submittedName>
        <fullName evidence="5">Uncharacterized protein</fullName>
    </submittedName>
</protein>
<dbReference type="AlphaFoldDB" id="A0AAD5SL96"/>
<dbReference type="InterPro" id="IPR020472">
    <property type="entry name" value="WD40_PAC1"/>
</dbReference>